<dbReference type="InterPro" id="IPR032858">
    <property type="entry name" value="CcoP_N"/>
</dbReference>
<evidence type="ECO:0000256" key="6">
    <source>
        <dbReference type="PROSITE-ProRule" id="PRU00433"/>
    </source>
</evidence>
<dbReference type="Gene3D" id="1.10.760.10">
    <property type="entry name" value="Cytochrome c-like domain"/>
    <property type="match status" value="1"/>
</dbReference>
<evidence type="ECO:0000256" key="8">
    <source>
        <dbReference type="SAM" id="Phobius"/>
    </source>
</evidence>
<evidence type="ECO:0000256" key="4">
    <source>
        <dbReference type="ARBA" id="ARBA00022982"/>
    </source>
</evidence>
<dbReference type="GO" id="GO:0009055">
    <property type="term" value="F:electron transfer activity"/>
    <property type="evidence" value="ECO:0007669"/>
    <property type="project" value="InterPro"/>
</dbReference>
<dbReference type="InterPro" id="IPR038414">
    <property type="entry name" value="CcoP_N_sf"/>
</dbReference>
<dbReference type="GO" id="GO:0005506">
    <property type="term" value="F:iron ion binding"/>
    <property type="evidence" value="ECO:0007669"/>
    <property type="project" value="InterPro"/>
</dbReference>
<dbReference type="PANTHER" id="PTHR33751:SF1">
    <property type="entry name" value="CBB3-TYPE CYTOCHROME C OXIDASE SUBUNIT FIXP"/>
    <property type="match status" value="1"/>
</dbReference>
<dbReference type="PROSITE" id="PS51007">
    <property type="entry name" value="CYTC"/>
    <property type="match status" value="1"/>
</dbReference>
<evidence type="ECO:0000256" key="2">
    <source>
        <dbReference type="ARBA" id="ARBA00022617"/>
    </source>
</evidence>
<evidence type="ECO:0000256" key="7">
    <source>
        <dbReference type="SAM" id="MobiDB-lite"/>
    </source>
</evidence>
<keyword evidence="8" id="KW-1133">Transmembrane helix</keyword>
<keyword evidence="2 6" id="KW-0349">Heme</keyword>
<dbReference type="GO" id="GO:0020037">
    <property type="term" value="F:heme binding"/>
    <property type="evidence" value="ECO:0007669"/>
    <property type="project" value="InterPro"/>
</dbReference>
<feature type="domain" description="Cytochrome c" evidence="9">
    <location>
        <begin position="90"/>
        <end position="169"/>
    </location>
</feature>
<evidence type="ECO:0000313" key="11">
    <source>
        <dbReference type="Proteomes" id="UP000319557"/>
    </source>
</evidence>
<dbReference type="SUPFAM" id="SSF46626">
    <property type="entry name" value="Cytochrome c"/>
    <property type="match status" value="1"/>
</dbReference>
<dbReference type="InterPro" id="IPR050597">
    <property type="entry name" value="Cytochrome_c_Oxidase_Subunit"/>
</dbReference>
<dbReference type="InterPro" id="IPR009056">
    <property type="entry name" value="Cyt_c-like_dom"/>
</dbReference>
<dbReference type="Pfam" id="PF13442">
    <property type="entry name" value="Cytochrome_CBB3"/>
    <property type="match status" value="1"/>
</dbReference>
<feature type="transmembrane region" description="Helical" evidence="8">
    <location>
        <begin position="25"/>
        <end position="44"/>
    </location>
</feature>
<dbReference type="InterPro" id="IPR008168">
    <property type="entry name" value="Cyt_C_IC"/>
</dbReference>
<organism evidence="10 11">
    <name type="scientific">Rosistilla ulvae</name>
    <dbReference type="NCBI Taxonomy" id="1930277"/>
    <lineage>
        <taxon>Bacteria</taxon>
        <taxon>Pseudomonadati</taxon>
        <taxon>Planctomycetota</taxon>
        <taxon>Planctomycetia</taxon>
        <taxon>Pirellulales</taxon>
        <taxon>Pirellulaceae</taxon>
        <taxon>Rosistilla</taxon>
    </lineage>
</organism>
<evidence type="ECO:0000259" key="9">
    <source>
        <dbReference type="PROSITE" id="PS51007"/>
    </source>
</evidence>
<dbReference type="Pfam" id="PF14715">
    <property type="entry name" value="FixP_N"/>
    <property type="match status" value="1"/>
</dbReference>
<keyword evidence="1" id="KW-0813">Transport</keyword>
<dbReference type="Proteomes" id="UP000319557">
    <property type="component" value="Chromosome"/>
</dbReference>
<keyword evidence="3 6" id="KW-0479">Metal-binding</keyword>
<evidence type="ECO:0000256" key="5">
    <source>
        <dbReference type="ARBA" id="ARBA00023004"/>
    </source>
</evidence>
<gene>
    <name evidence="10" type="primary">ccoP2</name>
    <name evidence="10" type="ORF">EC9_24040</name>
</gene>
<dbReference type="OrthoDB" id="7933886at2"/>
<feature type="compositionally biased region" description="Basic and acidic residues" evidence="7">
    <location>
        <begin position="171"/>
        <end position="183"/>
    </location>
</feature>
<protein>
    <submittedName>
        <fullName evidence="10">Cbb3-type cytochrome c oxidase subunit CcoP2</fullName>
    </submittedName>
</protein>
<dbReference type="KEGG" id="ruv:EC9_24040"/>
<dbReference type="RefSeq" id="WP_145345296.1">
    <property type="nucleotide sequence ID" value="NZ_CP036261.1"/>
</dbReference>
<evidence type="ECO:0000256" key="3">
    <source>
        <dbReference type="ARBA" id="ARBA00022723"/>
    </source>
</evidence>
<dbReference type="Gene3D" id="6.10.280.130">
    <property type="match status" value="1"/>
</dbReference>
<name>A0A517M019_9BACT</name>
<dbReference type="InterPro" id="IPR036909">
    <property type="entry name" value="Cyt_c-like_dom_sf"/>
</dbReference>
<dbReference type="AlphaFoldDB" id="A0A517M019"/>
<evidence type="ECO:0000256" key="1">
    <source>
        <dbReference type="ARBA" id="ARBA00022448"/>
    </source>
</evidence>
<keyword evidence="4" id="KW-0249">Electron transport</keyword>
<accession>A0A517M019</accession>
<evidence type="ECO:0000313" key="10">
    <source>
        <dbReference type="EMBL" id="QDS88216.1"/>
    </source>
</evidence>
<dbReference type="PRINTS" id="PR00605">
    <property type="entry name" value="CYTCHROMECIC"/>
</dbReference>
<proteinExistence type="predicted"/>
<dbReference type="EMBL" id="CP036261">
    <property type="protein sequence ID" value="QDS88216.1"/>
    <property type="molecule type" value="Genomic_DNA"/>
</dbReference>
<keyword evidence="8" id="KW-0812">Transmembrane</keyword>
<sequence>MTDNNHKLDHSYDGIEEYDNPLPGWWKWLFVASIAFSPVYWVFYHGGAEGRSVHDIYDVALAENTRLQFAEIGDLEPNAETIVRYSHKKNWVRVGEVIFKTNCISCHGRNGEGMVGPNLTDEHYKYIQNVEDIAKIVTNGAGGNAMPAWKTRLHPNEIVLVSAYVASLRGENVEGGKGPDGREIPPWPEAPPEPEEEATP</sequence>
<feature type="region of interest" description="Disordered" evidence="7">
    <location>
        <begin position="171"/>
        <end position="200"/>
    </location>
</feature>
<keyword evidence="8" id="KW-0472">Membrane</keyword>
<keyword evidence="5 6" id="KW-0408">Iron</keyword>
<keyword evidence="11" id="KW-1185">Reference proteome</keyword>
<dbReference type="PANTHER" id="PTHR33751">
    <property type="entry name" value="CBB3-TYPE CYTOCHROME C OXIDASE SUBUNIT FIXP"/>
    <property type="match status" value="1"/>
</dbReference>
<reference evidence="10 11" key="1">
    <citation type="submission" date="2019-02" db="EMBL/GenBank/DDBJ databases">
        <title>Deep-cultivation of Planctomycetes and their phenomic and genomic characterization uncovers novel biology.</title>
        <authorList>
            <person name="Wiegand S."/>
            <person name="Jogler M."/>
            <person name="Boedeker C."/>
            <person name="Pinto D."/>
            <person name="Vollmers J."/>
            <person name="Rivas-Marin E."/>
            <person name="Kohn T."/>
            <person name="Peeters S.H."/>
            <person name="Heuer A."/>
            <person name="Rast P."/>
            <person name="Oberbeckmann S."/>
            <person name="Bunk B."/>
            <person name="Jeske O."/>
            <person name="Meyerdierks A."/>
            <person name="Storesund J.E."/>
            <person name="Kallscheuer N."/>
            <person name="Luecker S."/>
            <person name="Lage O.M."/>
            <person name="Pohl T."/>
            <person name="Merkel B.J."/>
            <person name="Hornburger P."/>
            <person name="Mueller R.-W."/>
            <person name="Bruemmer F."/>
            <person name="Labrenz M."/>
            <person name="Spormann A.M."/>
            <person name="Op den Camp H."/>
            <person name="Overmann J."/>
            <person name="Amann R."/>
            <person name="Jetten M.S.M."/>
            <person name="Mascher T."/>
            <person name="Medema M.H."/>
            <person name="Devos D.P."/>
            <person name="Kaster A.-K."/>
            <person name="Ovreas L."/>
            <person name="Rohde M."/>
            <person name="Galperin M.Y."/>
            <person name="Jogler C."/>
        </authorList>
    </citation>
    <scope>NUCLEOTIDE SEQUENCE [LARGE SCALE GENOMIC DNA]</scope>
    <source>
        <strain evidence="10 11">EC9</strain>
    </source>
</reference>